<proteinExistence type="predicted"/>
<dbReference type="OrthoDB" id="122286at2"/>
<gene>
    <name evidence="2" type="ORF">BXY45_107136</name>
</gene>
<dbReference type="EMBL" id="QGDQ01000007">
    <property type="protein sequence ID" value="PWJ54440.1"/>
    <property type="molecule type" value="Genomic_DNA"/>
</dbReference>
<dbReference type="PANTHER" id="PTHR33169">
    <property type="entry name" value="PADR-FAMILY TRANSCRIPTIONAL REGULATOR"/>
    <property type="match status" value="1"/>
</dbReference>
<sequence length="113" mass="12814">MANAADSVLTQLRKGVLEYCAMAYLRSEPRYGLELASRLGQHKTLLDSDGTLYPLLARLRKANLVETEWRESDSGPPRRYYRLTDQGREALATFEATWAPFHRDVDAALEAAR</sequence>
<protein>
    <submittedName>
        <fullName evidence="2">PadR family transcriptional regulator</fullName>
    </submittedName>
</protein>
<dbReference type="Proteomes" id="UP000245469">
    <property type="component" value="Unassembled WGS sequence"/>
</dbReference>
<reference evidence="2 3" key="1">
    <citation type="submission" date="2018-03" db="EMBL/GenBank/DDBJ databases">
        <title>Genomic Encyclopedia of Archaeal and Bacterial Type Strains, Phase II (KMG-II): from individual species to whole genera.</title>
        <authorList>
            <person name="Goeker M."/>
        </authorList>
    </citation>
    <scope>NUCLEOTIDE SEQUENCE [LARGE SCALE GENOMIC DNA]</scope>
    <source>
        <strain evidence="2 3">DSM 44889</strain>
    </source>
</reference>
<organism evidence="2 3">
    <name type="scientific">Quadrisphaera granulorum</name>
    <dbReference type="NCBI Taxonomy" id="317664"/>
    <lineage>
        <taxon>Bacteria</taxon>
        <taxon>Bacillati</taxon>
        <taxon>Actinomycetota</taxon>
        <taxon>Actinomycetes</taxon>
        <taxon>Kineosporiales</taxon>
        <taxon>Kineosporiaceae</taxon>
        <taxon>Quadrisphaera</taxon>
    </lineage>
</organism>
<dbReference type="Gene3D" id="1.10.10.10">
    <property type="entry name" value="Winged helix-like DNA-binding domain superfamily/Winged helix DNA-binding domain"/>
    <property type="match status" value="1"/>
</dbReference>
<evidence type="ECO:0000313" key="3">
    <source>
        <dbReference type="Proteomes" id="UP000245469"/>
    </source>
</evidence>
<dbReference type="RefSeq" id="WP_109773754.1">
    <property type="nucleotide sequence ID" value="NZ_QGDQ01000007.1"/>
</dbReference>
<dbReference type="InterPro" id="IPR052509">
    <property type="entry name" value="Metal_resp_DNA-bind_regulator"/>
</dbReference>
<dbReference type="AlphaFoldDB" id="A0A316ABN4"/>
<accession>A0A316ABN4</accession>
<dbReference type="InterPro" id="IPR005149">
    <property type="entry name" value="Tscrpt_reg_PadR_N"/>
</dbReference>
<dbReference type="SUPFAM" id="SSF46785">
    <property type="entry name" value="Winged helix' DNA-binding domain"/>
    <property type="match status" value="1"/>
</dbReference>
<dbReference type="PANTHER" id="PTHR33169:SF14">
    <property type="entry name" value="TRANSCRIPTIONAL REGULATOR RV3488"/>
    <property type="match status" value="1"/>
</dbReference>
<name>A0A316ABN4_9ACTN</name>
<dbReference type="Pfam" id="PF03551">
    <property type="entry name" value="PadR"/>
    <property type="match status" value="1"/>
</dbReference>
<feature type="domain" description="Transcription regulator PadR N-terminal" evidence="1">
    <location>
        <begin position="24"/>
        <end position="92"/>
    </location>
</feature>
<dbReference type="InterPro" id="IPR036390">
    <property type="entry name" value="WH_DNA-bd_sf"/>
</dbReference>
<dbReference type="InterPro" id="IPR036388">
    <property type="entry name" value="WH-like_DNA-bd_sf"/>
</dbReference>
<evidence type="ECO:0000313" key="2">
    <source>
        <dbReference type="EMBL" id="PWJ54440.1"/>
    </source>
</evidence>
<keyword evidence="3" id="KW-1185">Reference proteome</keyword>
<evidence type="ECO:0000259" key="1">
    <source>
        <dbReference type="Pfam" id="PF03551"/>
    </source>
</evidence>
<comment type="caution">
    <text evidence="2">The sequence shown here is derived from an EMBL/GenBank/DDBJ whole genome shotgun (WGS) entry which is preliminary data.</text>
</comment>